<dbReference type="Pfam" id="PF16378">
    <property type="entry name" value="DUF4988"/>
    <property type="match status" value="1"/>
</dbReference>
<feature type="domain" description="DUF4988" evidence="3">
    <location>
        <begin position="57"/>
        <end position="177"/>
    </location>
</feature>
<feature type="chain" id="PRO_5019167395" evidence="1">
    <location>
        <begin position="28"/>
        <end position="773"/>
    </location>
</feature>
<dbReference type="RefSeq" id="WP_118494488.1">
    <property type="nucleotide sequence ID" value="NZ_DBFVLJ010000048.1"/>
</dbReference>
<dbReference type="PROSITE" id="PS51257">
    <property type="entry name" value="PROKAR_LIPOPROTEIN"/>
    <property type="match status" value="1"/>
</dbReference>
<protein>
    <submittedName>
        <fullName evidence="4">DUF4955 domain-containing protein</fullName>
    </submittedName>
</protein>
<sequence>MKKTCLRFLTGRLLLFWALMAIGMVCACTDENPAGEEGNEGYGSTEGDNTPTVSDVIVQMNRDVADMQQIAEGKVKVLTCMKESNGRYLVELDNGHVLTVYAEEEQVKKNSVPLVGIDADGYWVCELDGKTENLTTADGQLAAALSSAGKGTFTPQFRVGEKNFWEVSYNGSQWMQIGTRQVWDVEKEPAAAFSPFAGCSADEDAGTLTISLRCGEKKINTQVQGKGTTDAWNKFVAGSADNVLLDFSYAGYKHGEEEAPDGFALGYKTINVKEYMDAHPDLTAREAFLKLLKEKKLVRIDDESKSYSNDNAGVVFYFPAGEYVLHNEEDNTLRQDVENPAYDGKGNNTSSSIIIYGGNFVIKGDGPDKTFIKMDTPNLPTDTEVMYSSPVMINIKHNAWLGAEYEVTGNAGKGTFKVKVAGASNFKVGEWVCLYLHDNSPELVKQELLPYAWESTMTNISTEGVQVEDYHQIVNISGDEITFKEPIMHEVDAQWNWKLRKYSYYENVGVEDLTFVGHAVDDFQHHRSWIDDGAYKPIAFMRVVNSWMRRVNFENVSEAASIISSANFSAYKINITGNRGHAAIRSQGSSRVFIGAVRDCTDGPLADEYPTFQSNTGQYHACGVSKPSMGAVIWKVTWGDDACFESHATQPRATLIDNCTGGFVQSRQGGDANQVPNHLNDLTIWNMFSTNTKLNGNGTLSANGEFDWWRTGWKYWKILPPVIVGFHGDPVKFVQEQVKLDESNGMPVEPQSLYEAQLERRLGSVPVWLKALK</sequence>
<dbReference type="Pfam" id="PF16315">
    <property type="entry name" value="DUF4955"/>
    <property type="match status" value="1"/>
</dbReference>
<dbReference type="EMBL" id="QRQK01000018">
    <property type="protein sequence ID" value="RHM96022.1"/>
    <property type="molecule type" value="Genomic_DNA"/>
</dbReference>
<name>A0A415T4S3_9BACT</name>
<feature type="signal peptide" evidence="1">
    <location>
        <begin position="1"/>
        <end position="27"/>
    </location>
</feature>
<comment type="caution">
    <text evidence="4">The sequence shown here is derived from an EMBL/GenBank/DDBJ whole genome shotgun (WGS) entry which is preliminary data.</text>
</comment>
<evidence type="ECO:0000259" key="3">
    <source>
        <dbReference type="Pfam" id="PF16378"/>
    </source>
</evidence>
<accession>A0A415T4S3</accession>
<dbReference type="InterPro" id="IPR032149">
    <property type="entry name" value="DUF4988"/>
</dbReference>
<dbReference type="Proteomes" id="UP000285109">
    <property type="component" value="Unassembled WGS sequence"/>
</dbReference>
<dbReference type="AlphaFoldDB" id="A0A415T4S3"/>
<organism evidence="4 5">
    <name type="scientific">Phocaeicola plebeius</name>
    <dbReference type="NCBI Taxonomy" id="310297"/>
    <lineage>
        <taxon>Bacteria</taxon>
        <taxon>Pseudomonadati</taxon>
        <taxon>Bacteroidota</taxon>
        <taxon>Bacteroidia</taxon>
        <taxon>Bacteroidales</taxon>
        <taxon>Bacteroidaceae</taxon>
        <taxon>Phocaeicola</taxon>
    </lineage>
</organism>
<proteinExistence type="predicted"/>
<evidence type="ECO:0000313" key="4">
    <source>
        <dbReference type="EMBL" id="RHM96022.1"/>
    </source>
</evidence>
<evidence type="ECO:0000256" key="1">
    <source>
        <dbReference type="SAM" id="SignalP"/>
    </source>
</evidence>
<feature type="domain" description="DUF4955" evidence="2">
    <location>
        <begin position="617"/>
        <end position="772"/>
    </location>
</feature>
<gene>
    <name evidence="4" type="ORF">DWZ34_10235</name>
</gene>
<evidence type="ECO:0000259" key="2">
    <source>
        <dbReference type="Pfam" id="PF16315"/>
    </source>
</evidence>
<evidence type="ECO:0000313" key="5">
    <source>
        <dbReference type="Proteomes" id="UP000285109"/>
    </source>
</evidence>
<keyword evidence="1" id="KW-0732">Signal</keyword>
<dbReference type="InterPro" id="IPR032532">
    <property type="entry name" value="DUF4955"/>
</dbReference>
<reference evidence="4 5" key="1">
    <citation type="submission" date="2018-08" db="EMBL/GenBank/DDBJ databases">
        <title>A genome reference for cultivated species of the human gut microbiota.</title>
        <authorList>
            <person name="Zou Y."/>
            <person name="Xue W."/>
            <person name="Luo G."/>
        </authorList>
    </citation>
    <scope>NUCLEOTIDE SEQUENCE [LARGE SCALE GENOMIC DNA]</scope>
    <source>
        <strain evidence="4 5">AF31-28B-AC</strain>
    </source>
</reference>